<dbReference type="CDD" id="cd00229">
    <property type="entry name" value="SGNH_hydrolase"/>
    <property type="match status" value="1"/>
</dbReference>
<dbReference type="Gene3D" id="3.40.50.1110">
    <property type="entry name" value="SGNH hydrolase"/>
    <property type="match status" value="1"/>
</dbReference>
<name>A0A7Y6BXF7_9BACL</name>
<feature type="domain" description="SGNH hydrolase-type esterase" evidence="1">
    <location>
        <begin position="15"/>
        <end position="210"/>
    </location>
</feature>
<dbReference type="SUPFAM" id="SSF52266">
    <property type="entry name" value="SGNH hydrolase"/>
    <property type="match status" value="1"/>
</dbReference>
<dbReference type="RefSeq" id="WP_175396371.1">
    <property type="nucleotide sequence ID" value="NZ_JABMCB010000185.1"/>
</dbReference>
<gene>
    <name evidence="2" type="ORF">HP552_15830</name>
</gene>
<sequence length="223" mass="24216">MLLQSELYKGQKAVFLGDSITYGYGLSEGEHPYPELVSRALGFRSYENHGISGSSVVDGGLEPMCNRMEQLNADADIIFFMGGRNDFSSGTTAFGNINISPSSTDTFYGALKHVAEGLIQRYPTKLIVFLTPPHGSSTAVPEYLPNPVTGRVYSEYIAAIKEVASLYSIPVCDLWNIAGIQPLLKVHKNLYFTGENGVPDGLHPNQAGHSRLAARIVGFLNTL</sequence>
<comment type="caution">
    <text evidence="2">The sequence shown here is derived from an EMBL/GenBank/DDBJ whole genome shotgun (WGS) entry which is preliminary data.</text>
</comment>
<protein>
    <submittedName>
        <fullName evidence="2">SGNH/GDSL hydrolase family protein</fullName>
    </submittedName>
</protein>
<dbReference type="GO" id="GO:0004622">
    <property type="term" value="F:phosphatidylcholine lysophospholipase activity"/>
    <property type="evidence" value="ECO:0007669"/>
    <property type="project" value="TreeGrafter"/>
</dbReference>
<accession>A0A7Y6BXF7</accession>
<keyword evidence="2" id="KW-0378">Hydrolase</keyword>
<dbReference type="Proteomes" id="UP000526125">
    <property type="component" value="Unassembled WGS sequence"/>
</dbReference>
<proteinExistence type="predicted"/>
<dbReference type="PANTHER" id="PTHR30383">
    <property type="entry name" value="THIOESTERASE 1/PROTEASE 1/LYSOPHOSPHOLIPASE L1"/>
    <property type="match status" value="1"/>
</dbReference>
<evidence type="ECO:0000313" key="3">
    <source>
        <dbReference type="Proteomes" id="UP000526125"/>
    </source>
</evidence>
<evidence type="ECO:0000259" key="1">
    <source>
        <dbReference type="Pfam" id="PF13472"/>
    </source>
</evidence>
<reference evidence="2 3" key="1">
    <citation type="submission" date="2020-05" db="EMBL/GenBank/DDBJ databases">
        <title>Genome Sequencing of Type Strains.</title>
        <authorList>
            <person name="Lemaire J.F."/>
            <person name="Inderbitzin P."/>
            <person name="Gregorio O.A."/>
            <person name="Collins S.B."/>
            <person name="Wespe N."/>
            <person name="Knight-Connoni V."/>
        </authorList>
    </citation>
    <scope>NUCLEOTIDE SEQUENCE [LARGE SCALE GENOMIC DNA]</scope>
    <source>
        <strain evidence="2 3">LMG 21957</strain>
    </source>
</reference>
<dbReference type="InterPro" id="IPR036514">
    <property type="entry name" value="SGNH_hydro_sf"/>
</dbReference>
<dbReference type="PANTHER" id="PTHR30383:SF5">
    <property type="entry name" value="SGNH HYDROLASE-TYPE ESTERASE DOMAIN-CONTAINING PROTEIN"/>
    <property type="match status" value="1"/>
</dbReference>
<dbReference type="InterPro" id="IPR051532">
    <property type="entry name" value="Ester_Hydrolysis_Enzymes"/>
</dbReference>
<dbReference type="Pfam" id="PF13472">
    <property type="entry name" value="Lipase_GDSL_2"/>
    <property type="match status" value="1"/>
</dbReference>
<evidence type="ECO:0000313" key="2">
    <source>
        <dbReference type="EMBL" id="NUU76697.1"/>
    </source>
</evidence>
<dbReference type="InterPro" id="IPR013830">
    <property type="entry name" value="SGNH_hydro"/>
</dbReference>
<dbReference type="AlphaFoldDB" id="A0A7Y6BXF7"/>
<keyword evidence="3" id="KW-1185">Reference proteome</keyword>
<dbReference type="EMBL" id="JABMCB010000185">
    <property type="protein sequence ID" value="NUU76697.1"/>
    <property type="molecule type" value="Genomic_DNA"/>
</dbReference>
<organism evidence="2 3">
    <name type="scientific">Paenibacillus xylanilyticus</name>
    <dbReference type="NCBI Taxonomy" id="248903"/>
    <lineage>
        <taxon>Bacteria</taxon>
        <taxon>Bacillati</taxon>
        <taxon>Bacillota</taxon>
        <taxon>Bacilli</taxon>
        <taxon>Bacillales</taxon>
        <taxon>Paenibacillaceae</taxon>
        <taxon>Paenibacillus</taxon>
    </lineage>
</organism>